<feature type="region of interest" description="Disordered" evidence="1">
    <location>
        <begin position="43"/>
        <end position="145"/>
    </location>
</feature>
<dbReference type="SMART" id="SM00454">
    <property type="entry name" value="SAM"/>
    <property type="match status" value="1"/>
</dbReference>
<evidence type="ECO:0000256" key="1">
    <source>
        <dbReference type="SAM" id="MobiDB-lite"/>
    </source>
</evidence>
<dbReference type="InterPro" id="IPR050548">
    <property type="entry name" value="PcG_chromatin_remod_factors"/>
</dbReference>
<feature type="compositionally biased region" description="Polar residues" evidence="1">
    <location>
        <begin position="129"/>
        <end position="140"/>
    </location>
</feature>
<feature type="compositionally biased region" description="Low complexity" evidence="1">
    <location>
        <begin position="990"/>
        <end position="1014"/>
    </location>
</feature>
<feature type="compositionally biased region" description="Pro residues" evidence="1">
    <location>
        <begin position="1392"/>
        <end position="1411"/>
    </location>
</feature>
<feature type="region of interest" description="Disordered" evidence="1">
    <location>
        <begin position="890"/>
        <end position="1027"/>
    </location>
</feature>
<feature type="compositionally biased region" description="Polar residues" evidence="1">
    <location>
        <begin position="1351"/>
        <end position="1389"/>
    </location>
</feature>
<evidence type="ECO:0000259" key="2">
    <source>
        <dbReference type="PROSITE" id="PS50105"/>
    </source>
</evidence>
<feature type="compositionally biased region" description="Low complexity" evidence="1">
    <location>
        <begin position="914"/>
        <end position="927"/>
    </location>
</feature>
<feature type="compositionally biased region" description="Low complexity" evidence="1">
    <location>
        <begin position="77"/>
        <end position="91"/>
    </location>
</feature>
<dbReference type="Proteomes" id="UP001497525">
    <property type="component" value="Unassembled WGS sequence"/>
</dbReference>
<dbReference type="InterPro" id="IPR013761">
    <property type="entry name" value="SAM/pointed_sf"/>
</dbReference>
<gene>
    <name evidence="3" type="ORF">CDAUBV1_LOCUS12357</name>
</gene>
<sequence length="1481" mass="155456">MADTEFRLLQGTDSCVDDSPPVCLVQLTNSKHLAESKSNAFGAKAVGTSHSPPNSTSYPSPEVSRSGKTTPDSVVLSRPSDVVGVSSSVASDTGKVEDGRGSVCNSITNSLPSMDTEQTRDSLAHTPTEESQPTHNSPSPASIHPDLFRAPVLKEQDELTQLAVGSGSSISSASLTPNPDTIKPANANQTIGMDEDDDIDPEDRPLTVDLPQEDDVADIKETTVDSHTSSLETVRPDSPSRITSVPPLPSVVTPTESSLILPAVQHATDLHPTIHNSKAISTRIIKKESQITPSTSPAPPVISSTELRTYVASRITTPITVTTQINCSTKVTPAKNARPNKIPISSATTPSSLNIASTVPTPVISIRSKPVVSHAALPTLSPAPSTTAAVTLTNAASATRSSQSSVHLMPFVATSLSGPANSPIALSGPTPALPLAGTTPSGGSLQIFNMTPVPQFVGTPSILLHATGPVVSTPSFQNPTPLVPGMPTVGATGLNGATLNFLQPTQPYATTLLPQPGGGSADFFIDPQSSIALNHQLGPSSSIALLNPVNASTSVIESFGAAQLSSIYPTIFQPHSHSLISTTSSASLFVSPNYRSSLAGATHLVNATAPQMATTLGSAGNANAFPGSNLSLSTPSGGSILLQAGTNHLIPSSFNPNPSPLLQSCQFPSFPIPFQTPDTCIPFTIAPTLPAHLSAYRSDDSGTISSSAVPNNANLWTSTVPISLASLHPAPTSTAIAPAVSTTNTLPHPPALQPSPDLIKRFQRLPKTHSKNMSYSRSKPGGNIGILTPNSTTVIPALRRRRGCVKTQSKSSVVPRESSTSNMLTATTDSHSVSTPNPVLFNHPTPNSYITDESFSSNTSTIAEPAITSSGQLVPTSAVSATGTDIITRLPASEQMSHVTEVPATPNDEHTPDTSKLPKTPTTSSPLQDSPSATCVDQTGDNSVPLEKSVDAENQLVLPETSSTARTTQPDLSELVTIDVPNSIKNSQPSGLKDSASDSSLSSTSLSPSSIHSSNQNKSHPDTLRPTLDIPLFPNGIHSRSDGDFHDCLKMIGISSSTTREPVKTKDSRNVQPMEISPVRSKSPSETSGEPLSRHRDLDASPVSTFATNKTIIQLAPPLLHHGPDHRRILTHFIDGHIIYESNKPFPVKHGMAVVEAALLHQCIEEENAALAANTARSSPLHLPSESKSIEEDGDQEPSGLESSDQAIAGGTLIKEMKEEKHKLQRLNNAAGYSVETSRRKGPINEKGLKDHPTNRDSLSLSTELPASGHFNGLPARPAIVSESPASFVKDVTACRSKSERNTSHEPPIPHQVSDFHQMNAHIPAHTNVIHRDDSSIKSVELSISRIGPSHTPTITSNAPSMTTKFSAPTSAPNTPTSAVVRTSVSQSYPGFFPPAQHPAPQQPAPPPPGPVRKWTPDDVVAFVSGTPGCSAYASAFLTNEIDGEALLLLAEDQFIQPPIGMKIGPALKLAARLESIRHIS</sequence>
<dbReference type="GO" id="GO:0042393">
    <property type="term" value="F:histone binding"/>
    <property type="evidence" value="ECO:0007669"/>
    <property type="project" value="TreeGrafter"/>
</dbReference>
<feature type="region of interest" description="Disordered" evidence="1">
    <location>
        <begin position="1175"/>
        <end position="1207"/>
    </location>
</feature>
<reference evidence="3" key="1">
    <citation type="submission" date="2024-06" db="EMBL/GenBank/DDBJ databases">
        <authorList>
            <person name="Liu X."/>
            <person name="Lenzi L."/>
            <person name="Haldenby T S."/>
            <person name="Uol C."/>
        </authorList>
    </citation>
    <scope>NUCLEOTIDE SEQUENCE</scope>
</reference>
<feature type="domain" description="SAM" evidence="2">
    <location>
        <begin position="1415"/>
        <end position="1462"/>
    </location>
</feature>
<feature type="compositionally biased region" description="Polar residues" evidence="1">
    <location>
        <begin position="806"/>
        <end position="837"/>
    </location>
</feature>
<organism evidence="3 4">
    <name type="scientific">Calicophoron daubneyi</name>
    <name type="common">Rumen fluke</name>
    <name type="synonym">Paramphistomum daubneyi</name>
    <dbReference type="NCBI Taxonomy" id="300641"/>
    <lineage>
        <taxon>Eukaryota</taxon>
        <taxon>Metazoa</taxon>
        <taxon>Spiralia</taxon>
        <taxon>Lophotrochozoa</taxon>
        <taxon>Platyhelminthes</taxon>
        <taxon>Trematoda</taxon>
        <taxon>Digenea</taxon>
        <taxon>Plagiorchiida</taxon>
        <taxon>Pronocephalata</taxon>
        <taxon>Paramphistomoidea</taxon>
        <taxon>Paramphistomidae</taxon>
        <taxon>Calicophoron</taxon>
    </lineage>
</organism>
<feature type="compositionally biased region" description="Basic and acidic residues" evidence="1">
    <location>
        <begin position="1237"/>
        <end position="1255"/>
    </location>
</feature>
<dbReference type="GO" id="GO:0035102">
    <property type="term" value="C:PRC1 complex"/>
    <property type="evidence" value="ECO:0007669"/>
    <property type="project" value="TreeGrafter"/>
</dbReference>
<dbReference type="InterPro" id="IPR001660">
    <property type="entry name" value="SAM"/>
</dbReference>
<name>A0AAV2TPH6_CALDB</name>
<dbReference type="GO" id="GO:0003682">
    <property type="term" value="F:chromatin binding"/>
    <property type="evidence" value="ECO:0007669"/>
    <property type="project" value="TreeGrafter"/>
</dbReference>
<dbReference type="CDD" id="cd09509">
    <property type="entry name" value="SAM_Polycomb"/>
    <property type="match status" value="1"/>
</dbReference>
<feature type="region of interest" description="Disordered" evidence="1">
    <location>
        <begin position="164"/>
        <end position="208"/>
    </location>
</feature>
<dbReference type="GO" id="GO:0045892">
    <property type="term" value="P:negative regulation of DNA-templated transcription"/>
    <property type="evidence" value="ECO:0007669"/>
    <property type="project" value="TreeGrafter"/>
</dbReference>
<protein>
    <recommendedName>
        <fullName evidence="2">SAM domain-containing protein</fullName>
    </recommendedName>
</protein>
<dbReference type="PANTHER" id="PTHR12247:SF138">
    <property type="entry name" value="POLYHOMEOTIC DISTAL, ISOFORM A-RELATED"/>
    <property type="match status" value="1"/>
</dbReference>
<feature type="region of interest" description="Disordered" evidence="1">
    <location>
        <begin position="768"/>
        <end position="788"/>
    </location>
</feature>
<feature type="compositionally biased region" description="Polar residues" evidence="1">
    <location>
        <begin position="928"/>
        <end position="942"/>
    </location>
</feature>
<feature type="compositionally biased region" description="Polar residues" evidence="1">
    <location>
        <begin position="103"/>
        <end position="116"/>
    </location>
</feature>
<proteinExistence type="predicted"/>
<dbReference type="PANTHER" id="PTHR12247">
    <property type="entry name" value="POLYCOMB GROUP PROTEIN"/>
    <property type="match status" value="1"/>
</dbReference>
<feature type="region of interest" description="Disordered" evidence="1">
    <location>
        <begin position="802"/>
        <end position="837"/>
    </location>
</feature>
<feature type="compositionally biased region" description="Low complexity" evidence="1">
    <location>
        <begin position="165"/>
        <end position="174"/>
    </location>
</feature>
<feature type="region of interest" description="Disordered" evidence="1">
    <location>
        <begin position="221"/>
        <end position="250"/>
    </location>
</feature>
<evidence type="ECO:0000313" key="3">
    <source>
        <dbReference type="EMBL" id="CAL5137876.1"/>
    </source>
</evidence>
<dbReference type="SUPFAM" id="SSF47769">
    <property type="entry name" value="SAM/Pointed domain"/>
    <property type="match status" value="1"/>
</dbReference>
<feature type="compositionally biased region" description="Polar residues" evidence="1">
    <location>
        <begin position="960"/>
        <end position="971"/>
    </location>
</feature>
<dbReference type="PROSITE" id="PS50105">
    <property type="entry name" value="SAM_DOMAIN"/>
    <property type="match status" value="1"/>
</dbReference>
<comment type="caution">
    <text evidence="3">The sequence shown here is derived from an EMBL/GenBank/DDBJ whole genome shotgun (WGS) entry which is preliminary data.</text>
</comment>
<accession>A0AAV2TPH6</accession>
<dbReference type="Gene3D" id="1.10.150.50">
    <property type="entry name" value="Transcription Factor, Ets-1"/>
    <property type="match status" value="1"/>
</dbReference>
<feature type="region of interest" description="Disordered" evidence="1">
    <location>
        <begin position="1058"/>
        <end position="1098"/>
    </location>
</feature>
<feature type="region of interest" description="Disordered" evidence="1">
    <location>
        <begin position="1223"/>
        <end position="1262"/>
    </location>
</feature>
<feature type="compositionally biased region" description="Polar residues" evidence="1">
    <location>
        <begin position="48"/>
        <end position="59"/>
    </location>
</feature>
<feature type="region of interest" description="Disordered" evidence="1">
    <location>
        <begin position="1348"/>
        <end position="1416"/>
    </location>
</feature>
<feature type="compositionally biased region" description="Polar residues" evidence="1">
    <location>
        <begin position="1080"/>
        <end position="1090"/>
    </location>
</feature>
<dbReference type="EMBL" id="CAXLJL010000445">
    <property type="protein sequence ID" value="CAL5137876.1"/>
    <property type="molecule type" value="Genomic_DNA"/>
</dbReference>
<evidence type="ECO:0000313" key="4">
    <source>
        <dbReference type="Proteomes" id="UP001497525"/>
    </source>
</evidence>
<dbReference type="Pfam" id="PF00536">
    <property type="entry name" value="SAM_1"/>
    <property type="match status" value="1"/>
</dbReference>